<accession>A0ABW9ESE2</accession>
<gene>
    <name evidence="1" type="ORF">PQQ73_37805</name>
</gene>
<dbReference type="Proteomes" id="UP001629392">
    <property type="component" value="Unassembled WGS sequence"/>
</dbReference>
<dbReference type="RefSeq" id="WP_408150514.1">
    <property type="nucleotide sequence ID" value="NZ_JAQQCL010000091.1"/>
</dbReference>
<protein>
    <submittedName>
        <fullName evidence="1">Uncharacterized protein</fullName>
    </submittedName>
</protein>
<organism evidence="1 2">
    <name type="scientific">Paraburkholderia strydomiana</name>
    <dbReference type="NCBI Taxonomy" id="1245417"/>
    <lineage>
        <taxon>Bacteria</taxon>
        <taxon>Pseudomonadati</taxon>
        <taxon>Pseudomonadota</taxon>
        <taxon>Betaproteobacteria</taxon>
        <taxon>Burkholderiales</taxon>
        <taxon>Burkholderiaceae</taxon>
        <taxon>Paraburkholderia</taxon>
    </lineage>
</organism>
<reference evidence="1 2" key="1">
    <citation type="journal article" date="2024" name="Chem. Sci.">
        <title>Discovery of megapolipeptins by genome mining of a Burkholderiales bacteria collection.</title>
        <authorList>
            <person name="Paulo B.S."/>
            <person name="Recchia M.J.J."/>
            <person name="Lee S."/>
            <person name="Fergusson C.H."/>
            <person name="Romanowski S.B."/>
            <person name="Hernandez A."/>
            <person name="Krull N."/>
            <person name="Liu D.Y."/>
            <person name="Cavanagh H."/>
            <person name="Bos A."/>
            <person name="Gray C.A."/>
            <person name="Murphy B.T."/>
            <person name="Linington R.G."/>
            <person name="Eustaquio A.S."/>
        </authorList>
    </citation>
    <scope>NUCLEOTIDE SEQUENCE [LARGE SCALE GENOMIC DNA]</scope>
    <source>
        <strain evidence="1 2">RL17-350-BIC-E</strain>
    </source>
</reference>
<evidence type="ECO:0000313" key="2">
    <source>
        <dbReference type="Proteomes" id="UP001629392"/>
    </source>
</evidence>
<evidence type="ECO:0000313" key="1">
    <source>
        <dbReference type="EMBL" id="MFM0722040.1"/>
    </source>
</evidence>
<dbReference type="EMBL" id="JAQQCL010000091">
    <property type="protein sequence ID" value="MFM0722040.1"/>
    <property type="molecule type" value="Genomic_DNA"/>
</dbReference>
<name>A0ABW9ESE2_9BURK</name>
<proteinExistence type="predicted"/>
<sequence>MSREGAATPQRERCKHANCLQKPPGEPAVQQQIAYANLVNTASVVMTRLFSTAC</sequence>
<keyword evidence="2" id="KW-1185">Reference proteome</keyword>
<comment type="caution">
    <text evidence="1">The sequence shown here is derived from an EMBL/GenBank/DDBJ whole genome shotgun (WGS) entry which is preliminary data.</text>
</comment>